<comment type="caution">
    <text evidence="2">The sequence shown here is derived from an EMBL/GenBank/DDBJ whole genome shotgun (WGS) entry which is preliminary data.</text>
</comment>
<evidence type="ECO:0000313" key="2">
    <source>
        <dbReference type="EMBL" id="KAK8995878.1"/>
    </source>
</evidence>
<feature type="region of interest" description="Disordered" evidence="1">
    <location>
        <begin position="14"/>
        <end position="135"/>
    </location>
</feature>
<gene>
    <name evidence="2" type="ORF">V6N11_076134</name>
</gene>
<sequence length="135" mass="14012">MGGCATKFKVLKEDDCSVPAAPPPEPREEAVAAAPEAKEGADGVAEKADEAIVNDDKVDDEAAKRQSLSNLLNENEKGKVGAAETETKTDDNPPSEPTINEPLPVEPKSTATTMADVAEAEKKGTPAAAKDEVAK</sequence>
<feature type="compositionally biased region" description="Basic and acidic residues" evidence="1">
    <location>
        <begin position="119"/>
        <end position="135"/>
    </location>
</feature>
<dbReference type="Proteomes" id="UP001396334">
    <property type="component" value="Unassembled WGS sequence"/>
</dbReference>
<organism evidence="2 3">
    <name type="scientific">Hibiscus sabdariffa</name>
    <name type="common">roselle</name>
    <dbReference type="NCBI Taxonomy" id="183260"/>
    <lineage>
        <taxon>Eukaryota</taxon>
        <taxon>Viridiplantae</taxon>
        <taxon>Streptophyta</taxon>
        <taxon>Embryophyta</taxon>
        <taxon>Tracheophyta</taxon>
        <taxon>Spermatophyta</taxon>
        <taxon>Magnoliopsida</taxon>
        <taxon>eudicotyledons</taxon>
        <taxon>Gunneridae</taxon>
        <taxon>Pentapetalae</taxon>
        <taxon>rosids</taxon>
        <taxon>malvids</taxon>
        <taxon>Malvales</taxon>
        <taxon>Malvaceae</taxon>
        <taxon>Malvoideae</taxon>
        <taxon>Hibiscus</taxon>
    </lineage>
</organism>
<reference evidence="2 3" key="1">
    <citation type="journal article" date="2024" name="G3 (Bethesda)">
        <title>Genome assembly of Hibiscus sabdariffa L. provides insights into metabolisms of medicinal natural products.</title>
        <authorList>
            <person name="Kim T."/>
        </authorList>
    </citation>
    <scope>NUCLEOTIDE SEQUENCE [LARGE SCALE GENOMIC DNA]</scope>
    <source>
        <strain evidence="2">TK-2024</strain>
        <tissue evidence="2">Old leaves</tissue>
    </source>
</reference>
<feature type="compositionally biased region" description="Basic and acidic residues" evidence="1">
    <location>
        <begin position="74"/>
        <end position="91"/>
    </location>
</feature>
<evidence type="ECO:0000313" key="3">
    <source>
        <dbReference type="Proteomes" id="UP001396334"/>
    </source>
</evidence>
<evidence type="ECO:0000256" key="1">
    <source>
        <dbReference type="SAM" id="MobiDB-lite"/>
    </source>
</evidence>
<accession>A0ABR2Q5C6</accession>
<keyword evidence="3" id="KW-1185">Reference proteome</keyword>
<dbReference type="EMBL" id="JBBPBN010000045">
    <property type="protein sequence ID" value="KAK8995878.1"/>
    <property type="molecule type" value="Genomic_DNA"/>
</dbReference>
<name>A0ABR2Q5C6_9ROSI</name>
<feature type="compositionally biased region" description="Basic and acidic residues" evidence="1">
    <location>
        <begin position="25"/>
        <end position="64"/>
    </location>
</feature>
<protein>
    <submittedName>
        <fullName evidence="2">Uncharacterized protein</fullName>
    </submittedName>
</protein>
<proteinExistence type="predicted"/>